<dbReference type="GO" id="GO:0016020">
    <property type="term" value="C:membrane"/>
    <property type="evidence" value="ECO:0007669"/>
    <property type="project" value="UniProtKB-SubCell"/>
</dbReference>
<feature type="compositionally biased region" description="Polar residues" evidence="6">
    <location>
        <begin position="381"/>
        <end position="395"/>
    </location>
</feature>
<protein>
    <recommendedName>
        <fullName evidence="8">Rhodopsin domain-containing protein</fullName>
    </recommendedName>
</protein>
<evidence type="ECO:0000256" key="1">
    <source>
        <dbReference type="ARBA" id="ARBA00004141"/>
    </source>
</evidence>
<evidence type="ECO:0000313" key="9">
    <source>
        <dbReference type="EMBL" id="KAF2010250.1"/>
    </source>
</evidence>
<feature type="transmembrane region" description="Helical" evidence="7">
    <location>
        <begin position="258"/>
        <end position="280"/>
    </location>
</feature>
<dbReference type="EMBL" id="ML978077">
    <property type="protein sequence ID" value="KAF2010250.1"/>
    <property type="molecule type" value="Genomic_DNA"/>
</dbReference>
<evidence type="ECO:0000256" key="2">
    <source>
        <dbReference type="ARBA" id="ARBA00022692"/>
    </source>
</evidence>
<feature type="transmembrane region" description="Helical" evidence="7">
    <location>
        <begin position="32"/>
        <end position="48"/>
    </location>
</feature>
<dbReference type="InterPro" id="IPR049326">
    <property type="entry name" value="Rhodopsin_dom_fungi"/>
</dbReference>
<keyword evidence="2 7" id="KW-0812">Transmembrane</keyword>
<evidence type="ECO:0000259" key="8">
    <source>
        <dbReference type="Pfam" id="PF20684"/>
    </source>
</evidence>
<feature type="region of interest" description="Disordered" evidence="6">
    <location>
        <begin position="296"/>
        <end position="319"/>
    </location>
</feature>
<evidence type="ECO:0000256" key="3">
    <source>
        <dbReference type="ARBA" id="ARBA00022989"/>
    </source>
</evidence>
<dbReference type="PANTHER" id="PTHR33048:SF124">
    <property type="entry name" value="INTEGRAL MEMBRANE PROTEIN"/>
    <property type="match status" value="1"/>
</dbReference>
<dbReference type="RefSeq" id="XP_033378589.1">
    <property type="nucleotide sequence ID" value="XM_033534582.1"/>
</dbReference>
<keyword evidence="3 7" id="KW-1133">Transmembrane helix</keyword>
<evidence type="ECO:0000256" key="7">
    <source>
        <dbReference type="SAM" id="Phobius"/>
    </source>
</evidence>
<feature type="transmembrane region" description="Helical" evidence="7">
    <location>
        <begin position="105"/>
        <end position="132"/>
    </location>
</feature>
<feature type="transmembrane region" description="Helical" evidence="7">
    <location>
        <begin position="191"/>
        <end position="214"/>
    </location>
</feature>
<feature type="region of interest" description="Disordered" evidence="6">
    <location>
        <begin position="343"/>
        <end position="420"/>
    </location>
</feature>
<evidence type="ECO:0000256" key="5">
    <source>
        <dbReference type="ARBA" id="ARBA00038359"/>
    </source>
</evidence>
<accession>A0A6A5XBF4</accession>
<dbReference type="InterPro" id="IPR052337">
    <property type="entry name" value="SAT4-like"/>
</dbReference>
<feature type="domain" description="Rhodopsin" evidence="8">
    <location>
        <begin position="50"/>
        <end position="288"/>
    </location>
</feature>
<keyword evidence="10" id="KW-1185">Reference proteome</keyword>
<dbReference type="OrthoDB" id="5342292at2759"/>
<feature type="transmembrane region" description="Helical" evidence="7">
    <location>
        <begin position="144"/>
        <end position="171"/>
    </location>
</feature>
<evidence type="ECO:0000256" key="4">
    <source>
        <dbReference type="ARBA" id="ARBA00023136"/>
    </source>
</evidence>
<feature type="transmembrane region" description="Helical" evidence="7">
    <location>
        <begin position="69"/>
        <end position="93"/>
    </location>
</feature>
<evidence type="ECO:0000313" key="10">
    <source>
        <dbReference type="Proteomes" id="UP000799778"/>
    </source>
</evidence>
<gene>
    <name evidence="9" type="ORF">BU24DRAFT_73590</name>
</gene>
<sequence>MANVSETVTMIPPPKGYVVDFENPQRQYKTESYIVCSVEMVLAFLFLAQRLYTKIFLMKKFQIEDAVVIIAWLFCMGTQICLLLGISAGAIGAHAWEISIDLYGYFSRVILAAPLLYAIGTAAAKCALSLFYRRLSPNQWFQAAVWFTLFVSVGAYTGLFFALLFACKPIAASWDPLLLPTAVCVNRGAIYITQAVLGIVTDCLLIALPIPTVLKLQMSTQLKLGLVAFFAVGIVTIVTSIIRLIILLPSLTTMDQTWVIGEGCLWIFIEANLLIMCCCLPTIRRFLRHVAPSLIGESSSGSDSKSNSNGYSRNGGLRTFGSGGAKRTFDSLMNTVDERGIPLNSLDEVHNMEKGGGTSTNAKSVTRDSDSEEAILYERSVQVTYESRQEGNTGDNDLGRLGNGWTMPSADDRHSQNKNI</sequence>
<feature type="compositionally biased region" description="Low complexity" evidence="6">
    <location>
        <begin position="296"/>
        <end position="312"/>
    </location>
</feature>
<proteinExistence type="inferred from homology"/>
<reference evidence="9" key="1">
    <citation type="journal article" date="2020" name="Stud. Mycol.">
        <title>101 Dothideomycetes genomes: a test case for predicting lifestyles and emergence of pathogens.</title>
        <authorList>
            <person name="Haridas S."/>
            <person name="Albert R."/>
            <person name="Binder M."/>
            <person name="Bloem J."/>
            <person name="Labutti K."/>
            <person name="Salamov A."/>
            <person name="Andreopoulos B."/>
            <person name="Baker S."/>
            <person name="Barry K."/>
            <person name="Bills G."/>
            <person name="Bluhm B."/>
            <person name="Cannon C."/>
            <person name="Castanera R."/>
            <person name="Culley D."/>
            <person name="Daum C."/>
            <person name="Ezra D."/>
            <person name="Gonzalez J."/>
            <person name="Henrissat B."/>
            <person name="Kuo A."/>
            <person name="Liang C."/>
            <person name="Lipzen A."/>
            <person name="Lutzoni F."/>
            <person name="Magnuson J."/>
            <person name="Mondo S."/>
            <person name="Nolan M."/>
            <person name="Ohm R."/>
            <person name="Pangilinan J."/>
            <person name="Park H.-J."/>
            <person name="Ramirez L."/>
            <person name="Alfaro M."/>
            <person name="Sun H."/>
            <person name="Tritt A."/>
            <person name="Yoshinaga Y."/>
            <person name="Zwiers L.-H."/>
            <person name="Turgeon B."/>
            <person name="Goodwin S."/>
            <person name="Spatafora J."/>
            <person name="Crous P."/>
            <person name="Grigoriev I."/>
        </authorList>
    </citation>
    <scope>NUCLEOTIDE SEQUENCE</scope>
    <source>
        <strain evidence="9">CBS 175.79</strain>
    </source>
</reference>
<organism evidence="9 10">
    <name type="scientific">Aaosphaeria arxii CBS 175.79</name>
    <dbReference type="NCBI Taxonomy" id="1450172"/>
    <lineage>
        <taxon>Eukaryota</taxon>
        <taxon>Fungi</taxon>
        <taxon>Dikarya</taxon>
        <taxon>Ascomycota</taxon>
        <taxon>Pezizomycotina</taxon>
        <taxon>Dothideomycetes</taxon>
        <taxon>Pleosporomycetidae</taxon>
        <taxon>Pleosporales</taxon>
        <taxon>Pleosporales incertae sedis</taxon>
        <taxon>Aaosphaeria</taxon>
    </lineage>
</organism>
<feature type="transmembrane region" description="Helical" evidence="7">
    <location>
        <begin position="226"/>
        <end position="246"/>
    </location>
</feature>
<keyword evidence="4 7" id="KW-0472">Membrane</keyword>
<dbReference type="PANTHER" id="PTHR33048">
    <property type="entry name" value="PTH11-LIKE INTEGRAL MEMBRANE PROTEIN (AFU_ORTHOLOGUE AFUA_5G11245)"/>
    <property type="match status" value="1"/>
</dbReference>
<dbReference type="GeneID" id="54291979"/>
<comment type="similarity">
    <text evidence="5">Belongs to the SAT4 family.</text>
</comment>
<evidence type="ECO:0000256" key="6">
    <source>
        <dbReference type="SAM" id="MobiDB-lite"/>
    </source>
</evidence>
<dbReference type="Proteomes" id="UP000799778">
    <property type="component" value="Unassembled WGS sequence"/>
</dbReference>
<feature type="compositionally biased region" description="Basic and acidic residues" evidence="6">
    <location>
        <begin position="410"/>
        <end position="420"/>
    </location>
</feature>
<comment type="subcellular location">
    <subcellularLocation>
        <location evidence="1">Membrane</location>
        <topology evidence="1">Multi-pass membrane protein</topology>
    </subcellularLocation>
</comment>
<name>A0A6A5XBF4_9PLEO</name>
<dbReference type="Pfam" id="PF20684">
    <property type="entry name" value="Fung_rhodopsin"/>
    <property type="match status" value="1"/>
</dbReference>
<dbReference type="AlphaFoldDB" id="A0A6A5XBF4"/>